<comment type="caution">
    <text evidence="5">The sequence shown here is derived from an EMBL/GenBank/DDBJ whole genome shotgun (WGS) entry which is preliminary data.</text>
</comment>
<dbReference type="PROSITE" id="PS51007">
    <property type="entry name" value="CYTC"/>
    <property type="match status" value="1"/>
</dbReference>
<protein>
    <submittedName>
        <fullName evidence="5">HNH endonuclease</fullName>
    </submittedName>
</protein>
<evidence type="ECO:0000256" key="2">
    <source>
        <dbReference type="ARBA" id="ARBA00023004"/>
    </source>
</evidence>
<keyword evidence="1 3" id="KW-0479">Metal-binding</keyword>
<evidence type="ECO:0000313" key="5">
    <source>
        <dbReference type="EMBL" id="MST51656.1"/>
    </source>
</evidence>
<keyword evidence="5" id="KW-0540">Nuclease</keyword>
<accession>A0A6L5Y4P9</accession>
<keyword evidence="6" id="KW-1185">Reference proteome</keyword>
<evidence type="ECO:0000256" key="1">
    <source>
        <dbReference type="ARBA" id="ARBA00022723"/>
    </source>
</evidence>
<feature type="domain" description="Cytochrome c" evidence="4">
    <location>
        <begin position="175"/>
        <end position="298"/>
    </location>
</feature>
<dbReference type="InterPro" id="IPR009056">
    <property type="entry name" value="Cyt_c-like_dom"/>
</dbReference>
<dbReference type="AlphaFoldDB" id="A0A6L5Y4P9"/>
<reference evidence="5 6" key="1">
    <citation type="submission" date="2019-08" db="EMBL/GenBank/DDBJ databases">
        <title>In-depth cultivation of the pig gut microbiome towards novel bacterial diversity and tailored functional studies.</title>
        <authorList>
            <person name="Wylensek D."/>
            <person name="Hitch T.C.A."/>
            <person name="Clavel T."/>
        </authorList>
    </citation>
    <scope>NUCLEOTIDE SEQUENCE [LARGE SCALE GENOMIC DNA]</scope>
    <source>
        <strain evidence="5 6">WCA-MUC-591-APC-3H</strain>
    </source>
</reference>
<evidence type="ECO:0000313" key="6">
    <source>
        <dbReference type="Proteomes" id="UP000474676"/>
    </source>
</evidence>
<dbReference type="GO" id="GO:0009055">
    <property type="term" value="F:electron transfer activity"/>
    <property type="evidence" value="ECO:0007669"/>
    <property type="project" value="InterPro"/>
</dbReference>
<dbReference type="GO" id="GO:0004519">
    <property type="term" value="F:endonuclease activity"/>
    <property type="evidence" value="ECO:0007669"/>
    <property type="project" value="UniProtKB-KW"/>
</dbReference>
<organism evidence="5 6">
    <name type="scientific">Hornefia butyriciproducens</name>
    <dbReference type="NCBI Taxonomy" id="2652293"/>
    <lineage>
        <taxon>Bacteria</taxon>
        <taxon>Bacillati</taxon>
        <taxon>Bacillota</taxon>
        <taxon>Clostridia</taxon>
        <taxon>Peptostreptococcales</taxon>
        <taxon>Anaerovoracaceae</taxon>
        <taxon>Hornefia</taxon>
    </lineage>
</organism>
<proteinExistence type="predicted"/>
<keyword evidence="5" id="KW-0378">Hydrolase</keyword>
<evidence type="ECO:0000259" key="4">
    <source>
        <dbReference type="PROSITE" id="PS51007"/>
    </source>
</evidence>
<sequence length="378" mass="43198">MEFKEFFSMMKNRISDGADVPYFFRDLVAMITDVTEEEWATPKDPSSKLTKENTIRSYAKRGLSKKFAQSIVYRLSPEMFIESLNTRPHAAIALLAGDYRSYDPSATSDNIAHKLAYCFIDIIQRAAGLVPKDELERQKLMQQAHELKIKFGDYLRDEAENVCAFPGCSNSLMVADNGKATPVFEVSLIDKTKEPKIDNLLAMCPQCHATYAIDDSKKILKELQGIKKILVAHKQSMKLLDGMPLEKGIIGVIRKIKNMKEKDLLDPSLDPKDIREKLDPDENLALYRTVKNYVDTYYVTLKEIITSADKRGEIDYDEVQDQMKAIYKRLKKANKSNVEIFNEISEKVHKVSLQEDIYCQIVVAYFIAKCEVFDAITE</sequence>
<keyword evidence="2 3" id="KW-0408">Iron</keyword>
<name>A0A6L5Y4P9_9FIRM</name>
<keyword evidence="5" id="KW-0255">Endonuclease</keyword>
<dbReference type="Pfam" id="PF20277">
    <property type="entry name" value="CTD11"/>
    <property type="match status" value="1"/>
</dbReference>
<keyword evidence="3" id="KW-0349">Heme</keyword>
<dbReference type="GO" id="GO:0046872">
    <property type="term" value="F:metal ion binding"/>
    <property type="evidence" value="ECO:0007669"/>
    <property type="project" value="UniProtKB-KW"/>
</dbReference>
<dbReference type="Proteomes" id="UP000474676">
    <property type="component" value="Unassembled WGS sequence"/>
</dbReference>
<dbReference type="EMBL" id="VUMZ01000003">
    <property type="protein sequence ID" value="MST51656.1"/>
    <property type="molecule type" value="Genomic_DNA"/>
</dbReference>
<gene>
    <name evidence="5" type="ORF">FYJ64_04945</name>
</gene>
<dbReference type="GO" id="GO:0020037">
    <property type="term" value="F:heme binding"/>
    <property type="evidence" value="ECO:0007669"/>
    <property type="project" value="InterPro"/>
</dbReference>
<dbReference type="InterPro" id="IPR046921">
    <property type="entry name" value="ABC-3C_CTD11"/>
</dbReference>
<evidence type="ECO:0000256" key="3">
    <source>
        <dbReference type="PROSITE-ProRule" id="PRU00433"/>
    </source>
</evidence>